<organism evidence="1 2">
    <name type="scientific">Amycolatopsis melonis</name>
    <dbReference type="NCBI Taxonomy" id="3156488"/>
    <lineage>
        <taxon>Bacteria</taxon>
        <taxon>Bacillati</taxon>
        <taxon>Actinomycetota</taxon>
        <taxon>Actinomycetes</taxon>
        <taxon>Pseudonocardiales</taxon>
        <taxon>Pseudonocardiaceae</taxon>
        <taxon>Amycolatopsis</taxon>
    </lineage>
</organism>
<comment type="caution">
    <text evidence="1">The sequence shown here is derived from an EMBL/GenBank/DDBJ whole genome shotgun (WGS) entry which is preliminary data.</text>
</comment>
<dbReference type="Proteomes" id="UP001440984">
    <property type="component" value="Unassembled WGS sequence"/>
</dbReference>
<protein>
    <submittedName>
        <fullName evidence="1">Uncharacterized protein</fullName>
    </submittedName>
</protein>
<dbReference type="EMBL" id="JBDZYD010000006">
    <property type="protein sequence ID" value="MEQ0560985.1"/>
    <property type="molecule type" value="Genomic_DNA"/>
</dbReference>
<reference evidence="1 2" key="1">
    <citation type="submission" date="2024-05" db="EMBL/GenBank/DDBJ databases">
        <authorList>
            <person name="Zhao H."/>
            <person name="Xu Y."/>
            <person name="Lin S."/>
            <person name="Spain J.C."/>
            <person name="Zhou N.-Y."/>
        </authorList>
    </citation>
    <scope>NUCLEOTIDE SEQUENCE [LARGE SCALE GENOMIC DNA]</scope>
    <source>
        <strain evidence="1 2">NEAU-NG30</strain>
    </source>
</reference>
<name>A0ABV0LFA4_9PSEU</name>
<keyword evidence="2" id="KW-1185">Reference proteome</keyword>
<proteinExistence type="predicted"/>
<accession>A0ABV0LFA4</accession>
<dbReference type="RefSeq" id="WP_348952185.1">
    <property type="nucleotide sequence ID" value="NZ_JBDZYD010000006.1"/>
</dbReference>
<sequence>MPSAVRAGVGLIELRWGATIYGQVELSLCPVDRCGLLLGLHVEPRHRPVTAIMP</sequence>
<evidence type="ECO:0000313" key="1">
    <source>
        <dbReference type="EMBL" id="MEQ0560985.1"/>
    </source>
</evidence>
<evidence type="ECO:0000313" key="2">
    <source>
        <dbReference type="Proteomes" id="UP001440984"/>
    </source>
</evidence>
<gene>
    <name evidence="1" type="ORF">ABJI51_18020</name>
</gene>